<sequence>MKIGYACIPIMLNYKTNRTFMLKNFNYERFYNCVNENLHDLYKILEQNIKNNIYFFRISSDIIPFASHKINDIKWWKIFKNELCYIGKFIKENDIRVSMHPGQYTVLNSPSQEVVDKSIKDIEYHAKFLDSLDLDYTHKIVLHVGGVYGEKEEAIYRFKNNFKKLSLTAKKRLIIENDEKMYNIEEVLSLCKELNIPAVFDNLHHKFNSSLDNNLDEIFKSVISTWKIEDGKPKIHYSDEDFVKKRGAHSNFVDIKNFLSYYDKIKKYDVDIMLEVKDKDISAIKCIKVLDSIDLENNRKNLIIKEQLERYKYLVMERGLEFYRELIEKFDDSYDVIGFYEFVDEILRENIKEKDFIKTFNEIWKDFKNEVTEVENKQILKLINNDLDYTKIKEKLKKLSTKYEINNMITSYYFYY</sequence>
<keyword evidence="2 7" id="KW-0255">Endonuclease</keyword>
<keyword evidence="6" id="KW-0234">DNA repair</keyword>
<dbReference type="AlphaFoldDB" id="A0A0A0I1N9"/>
<reference evidence="7 8" key="1">
    <citation type="submission" date="2014-01" db="EMBL/GenBank/DDBJ databases">
        <title>Plasmidome dynamics in the species complex Clostridium novyi sensu lato converts strains of independent lineages into distinctly different pathogens.</title>
        <authorList>
            <person name="Skarin H."/>
            <person name="Segerman B."/>
        </authorList>
    </citation>
    <scope>NUCLEOTIDE SEQUENCE [LARGE SCALE GENOMIC DNA]</scope>
    <source>
        <strain evidence="7 8">4552</strain>
    </source>
</reference>
<evidence type="ECO:0000256" key="1">
    <source>
        <dbReference type="ARBA" id="ARBA00022722"/>
    </source>
</evidence>
<dbReference type="EMBL" id="JENJ01000042">
    <property type="protein sequence ID" value="KGM95319.1"/>
    <property type="molecule type" value="Genomic_DNA"/>
</dbReference>
<keyword evidence="4" id="KW-0228">DNA excision</keyword>
<protein>
    <submittedName>
        <fullName evidence="7">UV damage repair endonuclease UvdE</fullName>
    </submittedName>
</protein>
<gene>
    <name evidence="7" type="ORF">Z968_09335</name>
</gene>
<dbReference type="InterPro" id="IPR036237">
    <property type="entry name" value="Xyl_isomerase-like_sf"/>
</dbReference>
<keyword evidence="1" id="KW-0540">Nuclease</keyword>
<dbReference type="GO" id="GO:0004519">
    <property type="term" value="F:endonuclease activity"/>
    <property type="evidence" value="ECO:0007669"/>
    <property type="project" value="UniProtKB-KW"/>
</dbReference>
<dbReference type="OrthoDB" id="9782576at2"/>
<organism evidence="7 8">
    <name type="scientific">Clostridium novyi A str. 4552</name>
    <dbReference type="NCBI Taxonomy" id="1444289"/>
    <lineage>
        <taxon>Bacteria</taxon>
        <taxon>Bacillati</taxon>
        <taxon>Bacillota</taxon>
        <taxon>Clostridia</taxon>
        <taxon>Eubacteriales</taxon>
        <taxon>Clostridiaceae</taxon>
        <taxon>Clostridium</taxon>
    </lineage>
</organism>
<accession>A0A0A0I1N9</accession>
<dbReference type="InterPro" id="IPR004601">
    <property type="entry name" value="UvdE"/>
</dbReference>
<keyword evidence="5" id="KW-0378">Hydrolase</keyword>
<dbReference type="Pfam" id="PF03851">
    <property type="entry name" value="UvdE"/>
    <property type="match status" value="1"/>
</dbReference>
<evidence type="ECO:0000256" key="5">
    <source>
        <dbReference type="ARBA" id="ARBA00022801"/>
    </source>
</evidence>
<dbReference type="SUPFAM" id="SSF51658">
    <property type="entry name" value="Xylose isomerase-like"/>
    <property type="match status" value="1"/>
</dbReference>
<dbReference type="GO" id="GO:0016787">
    <property type="term" value="F:hydrolase activity"/>
    <property type="evidence" value="ECO:0007669"/>
    <property type="project" value="UniProtKB-KW"/>
</dbReference>
<dbReference type="PANTHER" id="PTHR31290:SF5">
    <property type="entry name" value="UV-DAMAGE ENDONUCLEASE"/>
    <property type="match status" value="1"/>
</dbReference>
<proteinExistence type="predicted"/>
<evidence type="ECO:0000256" key="6">
    <source>
        <dbReference type="ARBA" id="ARBA00023204"/>
    </source>
</evidence>
<evidence type="ECO:0000256" key="2">
    <source>
        <dbReference type="ARBA" id="ARBA00022759"/>
    </source>
</evidence>
<evidence type="ECO:0000313" key="7">
    <source>
        <dbReference type="EMBL" id="KGM95319.1"/>
    </source>
</evidence>
<evidence type="ECO:0000256" key="4">
    <source>
        <dbReference type="ARBA" id="ARBA00022769"/>
    </source>
</evidence>
<evidence type="ECO:0000256" key="3">
    <source>
        <dbReference type="ARBA" id="ARBA00022763"/>
    </source>
</evidence>
<dbReference type="GO" id="GO:0006289">
    <property type="term" value="P:nucleotide-excision repair"/>
    <property type="evidence" value="ECO:0007669"/>
    <property type="project" value="InterPro"/>
</dbReference>
<name>A0A0A0I1N9_CLONO</name>
<dbReference type="Gene3D" id="3.20.20.150">
    <property type="entry name" value="Divalent-metal-dependent TIM barrel enzymes"/>
    <property type="match status" value="1"/>
</dbReference>
<dbReference type="RefSeq" id="WP_039255779.1">
    <property type="nucleotide sequence ID" value="NZ_JENJ01000042.1"/>
</dbReference>
<evidence type="ECO:0000313" key="8">
    <source>
        <dbReference type="Proteomes" id="UP000030012"/>
    </source>
</evidence>
<keyword evidence="3" id="KW-0227">DNA damage</keyword>
<dbReference type="NCBIfam" id="TIGR00629">
    <property type="entry name" value="uvde"/>
    <property type="match status" value="1"/>
</dbReference>
<dbReference type="Proteomes" id="UP000030012">
    <property type="component" value="Unassembled WGS sequence"/>
</dbReference>
<dbReference type="PANTHER" id="PTHR31290">
    <property type="entry name" value="UV-DAMAGE ENDONUCLEASE"/>
    <property type="match status" value="1"/>
</dbReference>
<dbReference type="GO" id="GO:0009411">
    <property type="term" value="P:response to UV"/>
    <property type="evidence" value="ECO:0007669"/>
    <property type="project" value="InterPro"/>
</dbReference>
<comment type="caution">
    <text evidence="7">The sequence shown here is derived from an EMBL/GenBank/DDBJ whole genome shotgun (WGS) entry which is preliminary data.</text>
</comment>